<dbReference type="PANTHER" id="PTHR43103">
    <property type="entry name" value="NUCLEOSIDE-DIPHOSPHATE-SUGAR EPIMERASE"/>
    <property type="match status" value="1"/>
</dbReference>
<dbReference type="InterPro" id="IPR036291">
    <property type="entry name" value="NAD(P)-bd_dom_sf"/>
</dbReference>
<protein>
    <submittedName>
        <fullName evidence="2">dTDP-D-glucose 4,6-dehydratase</fullName>
    </submittedName>
</protein>
<gene>
    <name evidence="2" type="primary">Tgds</name>
    <name evidence="2" type="ORF">LOCC1_G006156</name>
</gene>
<dbReference type="OrthoDB" id="202470at2759"/>
<keyword evidence="3" id="KW-1185">Reference proteome</keyword>
<sequence length="335" mass="37410">MSDPTTQSGKRIVFTGGSGKAGRHVIPYLVAKGHKVLNLDLLPFPDPSAGVYTLKTDLTDSGQVFNALTSHFHMNGYLAGPVPGPPDVVIHFAAYARNMLVPDSELFQANVRATYNVVEAASKLGVKKIIIASSETVYGVCFAQGDAQYHSFPLEEDYDVDPEDSYALSKVCGEKTARTFARRFKSDIYALRIGNVIEPHEYARDFPAFIADPPSRKRNAWSYIDARDLGQICDLAIEKSGEMLLSFLSRELEQNNIQNLKQQLTRILGLGFQVFNATNDTITIKDDLTTKEFLEKECPGTKFTREMGAKEAPMSNRKIREVLGYKDVHDWRNYL</sequence>
<dbReference type="Pfam" id="PF01370">
    <property type="entry name" value="Epimerase"/>
    <property type="match status" value="1"/>
</dbReference>
<organism evidence="2 3">
    <name type="scientific">Lachnellula occidentalis</name>
    <dbReference type="NCBI Taxonomy" id="215460"/>
    <lineage>
        <taxon>Eukaryota</taxon>
        <taxon>Fungi</taxon>
        <taxon>Dikarya</taxon>
        <taxon>Ascomycota</taxon>
        <taxon>Pezizomycotina</taxon>
        <taxon>Leotiomycetes</taxon>
        <taxon>Helotiales</taxon>
        <taxon>Lachnaceae</taxon>
        <taxon>Lachnellula</taxon>
    </lineage>
</organism>
<dbReference type="PANTHER" id="PTHR43103:SF6">
    <property type="entry name" value="PUTATIVE-RELATED"/>
    <property type="match status" value="1"/>
</dbReference>
<feature type="domain" description="NAD-dependent epimerase/dehydratase" evidence="1">
    <location>
        <begin position="12"/>
        <end position="239"/>
    </location>
</feature>
<name>A0A8H8UBZ2_9HELO</name>
<dbReference type="Proteomes" id="UP000443090">
    <property type="component" value="Unassembled WGS sequence"/>
</dbReference>
<accession>A0A8H8UBZ2</accession>
<comment type="caution">
    <text evidence="2">The sequence shown here is derived from an EMBL/GenBank/DDBJ whole genome shotgun (WGS) entry which is preliminary data.</text>
</comment>
<proteinExistence type="predicted"/>
<evidence type="ECO:0000313" key="3">
    <source>
        <dbReference type="Proteomes" id="UP000443090"/>
    </source>
</evidence>
<evidence type="ECO:0000259" key="1">
    <source>
        <dbReference type="Pfam" id="PF01370"/>
    </source>
</evidence>
<dbReference type="SUPFAM" id="SSF51735">
    <property type="entry name" value="NAD(P)-binding Rossmann-fold domains"/>
    <property type="match status" value="1"/>
</dbReference>
<evidence type="ECO:0000313" key="2">
    <source>
        <dbReference type="EMBL" id="TVY41763.1"/>
    </source>
</evidence>
<reference evidence="2 3" key="1">
    <citation type="submission" date="2018-05" db="EMBL/GenBank/DDBJ databases">
        <title>Genome sequencing and assembly of the regulated plant pathogen Lachnellula willkommii and related sister species for the development of diagnostic species identification markers.</title>
        <authorList>
            <person name="Giroux E."/>
            <person name="Bilodeau G."/>
        </authorList>
    </citation>
    <scope>NUCLEOTIDE SEQUENCE [LARGE SCALE GENOMIC DNA]</scope>
    <source>
        <strain evidence="2 3">CBS 160.35</strain>
    </source>
</reference>
<dbReference type="InterPro" id="IPR001509">
    <property type="entry name" value="Epimerase_deHydtase"/>
</dbReference>
<dbReference type="Gene3D" id="3.40.50.720">
    <property type="entry name" value="NAD(P)-binding Rossmann-like Domain"/>
    <property type="match status" value="1"/>
</dbReference>
<dbReference type="AlphaFoldDB" id="A0A8H8UBZ2"/>
<dbReference type="EMBL" id="QGMI01000372">
    <property type="protein sequence ID" value="TVY41763.1"/>
    <property type="molecule type" value="Genomic_DNA"/>
</dbReference>
<dbReference type="CDD" id="cd08946">
    <property type="entry name" value="SDR_e"/>
    <property type="match status" value="1"/>
</dbReference>